<accession>K7KD44</accession>
<proteinExistence type="predicted"/>
<dbReference type="HOGENOM" id="CLU_2077325_0_0_1"/>
<name>K7KD44_SOYBN</name>
<dbReference type="Gramene" id="KRH65725">
    <property type="protein sequence ID" value="KRH65725"/>
    <property type="gene ID" value="GLYMA_03G057400"/>
</dbReference>
<protein>
    <submittedName>
        <fullName evidence="1 2">Uncharacterized protein</fullName>
    </submittedName>
</protein>
<evidence type="ECO:0000313" key="3">
    <source>
        <dbReference type="Proteomes" id="UP000008827"/>
    </source>
</evidence>
<reference evidence="2" key="2">
    <citation type="submission" date="2018-02" db="UniProtKB">
        <authorList>
            <consortium name="EnsemblPlants"/>
        </authorList>
    </citation>
    <scope>IDENTIFICATION</scope>
    <source>
        <strain evidence="2">Williams 82</strain>
    </source>
</reference>
<dbReference type="PaxDb" id="3847-GLYMA03G07761.1"/>
<reference evidence="1 2" key="1">
    <citation type="journal article" date="2010" name="Nature">
        <title>Genome sequence of the palaeopolyploid soybean.</title>
        <authorList>
            <person name="Schmutz J."/>
            <person name="Cannon S.B."/>
            <person name="Schlueter J."/>
            <person name="Ma J."/>
            <person name="Mitros T."/>
            <person name="Nelson W."/>
            <person name="Hyten D.L."/>
            <person name="Song Q."/>
            <person name="Thelen J.J."/>
            <person name="Cheng J."/>
            <person name="Xu D."/>
            <person name="Hellsten U."/>
            <person name="May G.D."/>
            <person name="Yu Y."/>
            <person name="Sakurai T."/>
            <person name="Umezawa T."/>
            <person name="Bhattacharyya M.K."/>
            <person name="Sandhu D."/>
            <person name="Valliyodan B."/>
            <person name="Lindquist E."/>
            <person name="Peto M."/>
            <person name="Grant D."/>
            <person name="Shu S."/>
            <person name="Goodstein D."/>
            <person name="Barry K."/>
            <person name="Futrell-Griggs M."/>
            <person name="Abernathy B."/>
            <person name="Du J."/>
            <person name="Tian Z."/>
            <person name="Zhu L."/>
            <person name="Gill N."/>
            <person name="Joshi T."/>
            <person name="Libault M."/>
            <person name="Sethuraman A."/>
            <person name="Zhang X.-C."/>
            <person name="Shinozaki K."/>
            <person name="Nguyen H.T."/>
            <person name="Wing R.A."/>
            <person name="Cregan P."/>
            <person name="Specht J."/>
            <person name="Grimwood J."/>
            <person name="Rokhsar D."/>
            <person name="Stacey G."/>
            <person name="Shoemaker R.C."/>
            <person name="Jackson S.A."/>
        </authorList>
    </citation>
    <scope>NUCLEOTIDE SEQUENCE</scope>
    <source>
        <strain evidence="2">cv. Williams 82</strain>
        <tissue evidence="1">Callus</tissue>
    </source>
</reference>
<dbReference type="Proteomes" id="UP000008827">
    <property type="component" value="Chromosome 3"/>
</dbReference>
<evidence type="ECO:0000313" key="2">
    <source>
        <dbReference type="EnsemblPlants" id="KRH65725"/>
    </source>
</evidence>
<organism evidence="1">
    <name type="scientific">Glycine max</name>
    <name type="common">Soybean</name>
    <name type="synonym">Glycine hispida</name>
    <dbReference type="NCBI Taxonomy" id="3847"/>
    <lineage>
        <taxon>Eukaryota</taxon>
        <taxon>Viridiplantae</taxon>
        <taxon>Streptophyta</taxon>
        <taxon>Embryophyta</taxon>
        <taxon>Tracheophyta</taxon>
        <taxon>Spermatophyta</taxon>
        <taxon>Magnoliopsida</taxon>
        <taxon>eudicotyledons</taxon>
        <taxon>Gunneridae</taxon>
        <taxon>Pentapetalae</taxon>
        <taxon>rosids</taxon>
        <taxon>fabids</taxon>
        <taxon>Fabales</taxon>
        <taxon>Fabaceae</taxon>
        <taxon>Papilionoideae</taxon>
        <taxon>50 kb inversion clade</taxon>
        <taxon>NPAAA clade</taxon>
        <taxon>indigoferoid/millettioid clade</taxon>
        <taxon>Phaseoleae</taxon>
        <taxon>Glycine</taxon>
        <taxon>Glycine subgen. Soja</taxon>
    </lineage>
</organism>
<dbReference type="EMBL" id="CM000836">
    <property type="protein sequence ID" value="KRH65725.1"/>
    <property type="molecule type" value="Genomic_DNA"/>
</dbReference>
<sequence length="118" mass="14352">MMILMHFSNNYNNKPHFSTFHTALKHVHHRYGAITNLNYHHMLTPQKKLENKPQTQRNNTEIHNNHHKKPQQLTYHFQHESNPTSYVHIKFKPHPIQNPMRLRRTQTNQPLHFHNFPD</sequence>
<evidence type="ECO:0000313" key="1">
    <source>
        <dbReference type="EMBL" id="KRH65725.1"/>
    </source>
</evidence>
<dbReference type="EnsemblPlants" id="KRH65725">
    <property type="protein sequence ID" value="KRH65725"/>
    <property type="gene ID" value="GLYMA_03G057400"/>
</dbReference>
<reference evidence="1" key="3">
    <citation type="submission" date="2018-07" db="EMBL/GenBank/DDBJ databases">
        <title>WGS assembly of Glycine max.</title>
        <authorList>
            <person name="Schmutz J."/>
            <person name="Cannon S."/>
            <person name="Schlueter J."/>
            <person name="Ma J."/>
            <person name="Mitros T."/>
            <person name="Nelson W."/>
            <person name="Hyten D."/>
            <person name="Song Q."/>
            <person name="Thelen J."/>
            <person name="Cheng J."/>
            <person name="Xu D."/>
            <person name="Hellsten U."/>
            <person name="May G."/>
            <person name="Yu Y."/>
            <person name="Sakurai T."/>
            <person name="Umezawa T."/>
            <person name="Bhattacharyya M."/>
            <person name="Sandhu D."/>
            <person name="Valliyodan B."/>
            <person name="Lindquist E."/>
            <person name="Peto M."/>
            <person name="Grant D."/>
            <person name="Shu S."/>
            <person name="Goodstein D."/>
            <person name="Barry K."/>
            <person name="Futrell-Griggs M."/>
            <person name="Abernathy B."/>
            <person name="Du J."/>
            <person name="Tian Z."/>
            <person name="Zhu L."/>
            <person name="Gill N."/>
            <person name="Joshi T."/>
            <person name="Libault M."/>
            <person name="Sethuraman A."/>
            <person name="Zhang X."/>
            <person name="Shinozaki K."/>
            <person name="Nguyen H."/>
            <person name="Wing R."/>
            <person name="Cregan P."/>
            <person name="Specht J."/>
            <person name="Grimwood J."/>
            <person name="Rokhsar D."/>
            <person name="Stacey G."/>
            <person name="Shoemaker R."/>
            <person name="Jackson S."/>
        </authorList>
    </citation>
    <scope>NUCLEOTIDE SEQUENCE</scope>
    <source>
        <tissue evidence="1">Callus</tissue>
    </source>
</reference>
<dbReference type="InParanoid" id="K7KD44"/>
<keyword evidence="3" id="KW-1185">Reference proteome</keyword>
<gene>
    <name evidence="1" type="ORF">GLYMA_03G057400</name>
</gene>
<dbReference type="AlphaFoldDB" id="K7KD44"/>